<name>A0A251S7J2_HELAN</name>
<dbReference type="AlphaFoldDB" id="A0A251S7J2"/>
<evidence type="ECO:0000256" key="1">
    <source>
        <dbReference type="SAM" id="MobiDB-lite"/>
    </source>
</evidence>
<protein>
    <submittedName>
        <fullName evidence="2">Uncharacterized protein</fullName>
    </submittedName>
</protein>
<sequence length="53" mass="6180">MSNYCDDEDDVGHRLQRPFPYVKSLHASKKNPIKATKRIQKAETEKVKVDHLN</sequence>
<proteinExistence type="predicted"/>
<dbReference type="EMBL" id="CM007904">
    <property type="protein sequence ID" value="OTF94809.1"/>
    <property type="molecule type" value="Genomic_DNA"/>
</dbReference>
<keyword evidence="3" id="KW-1185">Reference proteome</keyword>
<dbReference type="Proteomes" id="UP000215914">
    <property type="component" value="Chromosome 15"/>
</dbReference>
<feature type="compositionally biased region" description="Basic residues" evidence="1">
    <location>
        <begin position="28"/>
        <end position="39"/>
    </location>
</feature>
<organism evidence="2 3">
    <name type="scientific">Helianthus annuus</name>
    <name type="common">Common sunflower</name>
    <dbReference type="NCBI Taxonomy" id="4232"/>
    <lineage>
        <taxon>Eukaryota</taxon>
        <taxon>Viridiplantae</taxon>
        <taxon>Streptophyta</taxon>
        <taxon>Embryophyta</taxon>
        <taxon>Tracheophyta</taxon>
        <taxon>Spermatophyta</taxon>
        <taxon>Magnoliopsida</taxon>
        <taxon>eudicotyledons</taxon>
        <taxon>Gunneridae</taxon>
        <taxon>Pentapetalae</taxon>
        <taxon>asterids</taxon>
        <taxon>campanulids</taxon>
        <taxon>Asterales</taxon>
        <taxon>Asteraceae</taxon>
        <taxon>Asteroideae</taxon>
        <taxon>Heliantheae alliance</taxon>
        <taxon>Heliantheae</taxon>
        <taxon>Helianthus</taxon>
    </lineage>
</organism>
<evidence type="ECO:0000313" key="2">
    <source>
        <dbReference type="EMBL" id="OTF94809.1"/>
    </source>
</evidence>
<reference evidence="3" key="1">
    <citation type="journal article" date="2017" name="Nature">
        <title>The sunflower genome provides insights into oil metabolism, flowering and Asterid evolution.</title>
        <authorList>
            <person name="Badouin H."/>
            <person name="Gouzy J."/>
            <person name="Grassa C.J."/>
            <person name="Murat F."/>
            <person name="Staton S.E."/>
            <person name="Cottret L."/>
            <person name="Lelandais-Briere C."/>
            <person name="Owens G.L."/>
            <person name="Carrere S."/>
            <person name="Mayjonade B."/>
            <person name="Legrand L."/>
            <person name="Gill N."/>
            <person name="Kane N.C."/>
            <person name="Bowers J.E."/>
            <person name="Hubner S."/>
            <person name="Bellec A."/>
            <person name="Berard A."/>
            <person name="Berges H."/>
            <person name="Blanchet N."/>
            <person name="Boniface M.C."/>
            <person name="Brunel D."/>
            <person name="Catrice O."/>
            <person name="Chaidir N."/>
            <person name="Claudel C."/>
            <person name="Donnadieu C."/>
            <person name="Faraut T."/>
            <person name="Fievet G."/>
            <person name="Helmstetter N."/>
            <person name="King M."/>
            <person name="Knapp S.J."/>
            <person name="Lai Z."/>
            <person name="Le Paslier M.C."/>
            <person name="Lippi Y."/>
            <person name="Lorenzon L."/>
            <person name="Mandel J.R."/>
            <person name="Marage G."/>
            <person name="Marchand G."/>
            <person name="Marquand E."/>
            <person name="Bret-Mestries E."/>
            <person name="Morien E."/>
            <person name="Nambeesan S."/>
            <person name="Nguyen T."/>
            <person name="Pegot-Espagnet P."/>
            <person name="Pouilly N."/>
            <person name="Raftis F."/>
            <person name="Sallet E."/>
            <person name="Schiex T."/>
            <person name="Thomas J."/>
            <person name="Vandecasteele C."/>
            <person name="Vares D."/>
            <person name="Vear F."/>
            <person name="Vautrin S."/>
            <person name="Crespi M."/>
            <person name="Mangin B."/>
            <person name="Burke J.M."/>
            <person name="Salse J."/>
            <person name="Munos S."/>
            <person name="Vincourt P."/>
            <person name="Rieseberg L.H."/>
            <person name="Langlade N.B."/>
        </authorList>
    </citation>
    <scope>NUCLEOTIDE SEQUENCE [LARGE SCALE GENOMIC DNA]</scope>
    <source>
        <strain evidence="3">cv. SF193</strain>
    </source>
</reference>
<accession>A0A251S7J2</accession>
<gene>
    <name evidence="2" type="ORF">HannXRQ_Chr15g0476161</name>
</gene>
<feature type="region of interest" description="Disordered" evidence="1">
    <location>
        <begin position="28"/>
        <end position="53"/>
    </location>
</feature>
<evidence type="ECO:0000313" key="3">
    <source>
        <dbReference type="Proteomes" id="UP000215914"/>
    </source>
</evidence>
<dbReference type="InParanoid" id="A0A251S7J2"/>
<feature type="compositionally biased region" description="Basic and acidic residues" evidence="1">
    <location>
        <begin position="40"/>
        <end position="53"/>
    </location>
</feature>